<evidence type="ECO:0000313" key="3">
    <source>
        <dbReference type="Proteomes" id="UP001597192"/>
    </source>
</evidence>
<keyword evidence="1" id="KW-1133">Transmembrane helix</keyword>
<keyword evidence="3" id="KW-1185">Reference proteome</keyword>
<gene>
    <name evidence="2" type="ORF">ACFQ47_00480</name>
</gene>
<proteinExistence type="predicted"/>
<evidence type="ECO:0000256" key="1">
    <source>
        <dbReference type="SAM" id="Phobius"/>
    </source>
</evidence>
<name>A0ABW4CMC3_9LACO</name>
<feature type="transmembrane region" description="Helical" evidence="1">
    <location>
        <begin position="29"/>
        <end position="52"/>
    </location>
</feature>
<keyword evidence="1" id="KW-0812">Transmembrane</keyword>
<dbReference type="Proteomes" id="UP001597192">
    <property type="component" value="Unassembled WGS sequence"/>
</dbReference>
<protein>
    <recommendedName>
        <fullName evidence="4">DUF4064 domain-containing protein</fullName>
    </recommendedName>
</protein>
<evidence type="ECO:0008006" key="4">
    <source>
        <dbReference type="Google" id="ProtNLM"/>
    </source>
</evidence>
<sequence>MATKIKGADGKTYERVAPSSPKRKRTVEIILGAISLIVSLVSLASAMGLAAVGDAFGGGGSYTATLMIGMLLSIAAFVLIFFINKKHAIISTLILILGVVLLFSSGNFGIPGGIAFMITGIVAIIRK</sequence>
<comment type="caution">
    <text evidence="2">The sequence shown here is derived from an EMBL/GenBank/DDBJ whole genome shotgun (WGS) entry which is preliminary data.</text>
</comment>
<feature type="transmembrane region" description="Helical" evidence="1">
    <location>
        <begin position="64"/>
        <end position="83"/>
    </location>
</feature>
<dbReference type="RefSeq" id="WP_125697329.1">
    <property type="nucleotide sequence ID" value="NZ_JBHTOG010000003.1"/>
</dbReference>
<feature type="transmembrane region" description="Helical" evidence="1">
    <location>
        <begin position="95"/>
        <end position="125"/>
    </location>
</feature>
<reference evidence="3" key="1">
    <citation type="journal article" date="2019" name="Int. J. Syst. Evol. Microbiol.">
        <title>The Global Catalogue of Microorganisms (GCM) 10K type strain sequencing project: providing services to taxonomists for standard genome sequencing and annotation.</title>
        <authorList>
            <consortium name="The Broad Institute Genomics Platform"/>
            <consortium name="The Broad Institute Genome Sequencing Center for Infectious Disease"/>
            <person name="Wu L."/>
            <person name="Ma J."/>
        </authorList>
    </citation>
    <scope>NUCLEOTIDE SEQUENCE [LARGE SCALE GENOMIC DNA]</scope>
    <source>
        <strain evidence="3">CCM 8947</strain>
    </source>
</reference>
<accession>A0ABW4CMC3</accession>
<organism evidence="2 3">
    <name type="scientific">Lacticaseibacillus yichunensis</name>
    <dbReference type="NCBI Taxonomy" id="2486015"/>
    <lineage>
        <taxon>Bacteria</taxon>
        <taxon>Bacillati</taxon>
        <taxon>Bacillota</taxon>
        <taxon>Bacilli</taxon>
        <taxon>Lactobacillales</taxon>
        <taxon>Lactobacillaceae</taxon>
        <taxon>Lacticaseibacillus</taxon>
    </lineage>
</organism>
<evidence type="ECO:0000313" key="2">
    <source>
        <dbReference type="EMBL" id="MFD1431183.1"/>
    </source>
</evidence>
<dbReference type="EMBL" id="JBHTOG010000003">
    <property type="protein sequence ID" value="MFD1431183.1"/>
    <property type="molecule type" value="Genomic_DNA"/>
</dbReference>
<keyword evidence="1" id="KW-0472">Membrane</keyword>